<name>A0ABS8C8H2_9BURK</name>
<dbReference type="PANTHER" id="PTHR37835">
    <property type="entry name" value="ALPHA-CLOSTRIPAIN"/>
    <property type="match status" value="1"/>
</dbReference>
<evidence type="ECO:0008006" key="3">
    <source>
        <dbReference type="Google" id="ProtNLM"/>
    </source>
</evidence>
<protein>
    <recommendedName>
        <fullName evidence="3">Clostripain</fullName>
    </recommendedName>
</protein>
<organism evidence="1 2">
    <name type="scientific">Mesopusillimonas faecipullorum</name>
    <dbReference type="NCBI Taxonomy" id="2755040"/>
    <lineage>
        <taxon>Bacteria</taxon>
        <taxon>Pseudomonadati</taxon>
        <taxon>Pseudomonadota</taxon>
        <taxon>Betaproteobacteria</taxon>
        <taxon>Burkholderiales</taxon>
        <taxon>Alcaligenaceae</taxon>
        <taxon>Mesopusillimonas</taxon>
    </lineage>
</organism>
<dbReference type="Proteomes" id="UP000776983">
    <property type="component" value="Unassembled WGS sequence"/>
</dbReference>
<reference evidence="1 2" key="1">
    <citation type="submission" date="2020-07" db="EMBL/GenBank/DDBJ databases">
        <title>Pusillimonas sp. nov., isolated from poultry manure in Taiwan.</title>
        <authorList>
            <person name="Lin S.-Y."/>
            <person name="Tang Y.-S."/>
            <person name="Young C.-C."/>
        </authorList>
    </citation>
    <scope>NUCLEOTIDE SEQUENCE [LARGE SCALE GENOMIC DNA]</scope>
    <source>
        <strain evidence="1 2">CC-YST705</strain>
    </source>
</reference>
<dbReference type="InterPro" id="IPR005077">
    <property type="entry name" value="Peptidase_C11"/>
</dbReference>
<sequence length="565" mass="62061">MLEDLGAQRMSDPESLRKFVEWGIKAYPAKQYHLVLWNHGAGPLYGFGSDQNYPDTAMMSMPEMQQALKGAQAVTGVKLDLIGFDACLMASVEIAQALSPYGKYLLASEEVEPESGWDWAAYLGHVVNTPESTALSAGITTIDAYIAKMAQDGHRTVTASLVDLQKIETLTQALADIFGTVSAKLEGASGQQRFNIWADLAYARRVSHDFQTSWFSDDPDDLVDIGDFIALPKFADLDVSEAQVEAVQQALRQAVVYERHGDQLWDSSGLTMYFPLVGLQDVDQIYALYNALPVPAALKNIVGLYFTLASSQDWPAPQVSPLQTGLEDVNYAFVSNPRFQAAGYAALWRDSGGESQMVALKPLDAEISEADNDPRLEDSLRIAAHAKTGWFGLPQAQGSPYVVPVSVLPDDMPHFDADATLHHLVPVTVIPAGTSDLDEGSLLVSAFFEENASESGQRQRVYRIVGFVDEDDNPYASRPYTSLPVGSAVYPKRWNADRKWESNLVDLDDRIISQAIGDADTPREQWWTLAPLDVSAGVCMVDDCSLELGVIDYQGRYQFAQQVQP</sequence>
<accession>A0ABS8C8H2</accession>
<proteinExistence type="predicted"/>
<evidence type="ECO:0000313" key="2">
    <source>
        <dbReference type="Proteomes" id="UP000776983"/>
    </source>
</evidence>
<dbReference type="PANTHER" id="PTHR37835:SF1">
    <property type="entry name" value="ALPHA-CLOSTRIPAIN"/>
    <property type="match status" value="1"/>
</dbReference>
<keyword evidence="2" id="KW-1185">Reference proteome</keyword>
<dbReference type="Pfam" id="PF03415">
    <property type="entry name" value="Peptidase_C11"/>
    <property type="match status" value="1"/>
</dbReference>
<gene>
    <name evidence="1" type="ORF">H0484_00900</name>
</gene>
<evidence type="ECO:0000313" key="1">
    <source>
        <dbReference type="EMBL" id="MCB5362320.1"/>
    </source>
</evidence>
<comment type="caution">
    <text evidence="1">The sequence shown here is derived from an EMBL/GenBank/DDBJ whole genome shotgun (WGS) entry which is preliminary data.</text>
</comment>
<dbReference type="EMBL" id="JACDXW010000001">
    <property type="protein sequence ID" value="MCB5362320.1"/>
    <property type="molecule type" value="Genomic_DNA"/>
</dbReference>
<dbReference type="RefSeq" id="WP_226952554.1">
    <property type="nucleotide sequence ID" value="NZ_JACDXW010000001.1"/>
</dbReference>
<dbReference type="Gene3D" id="3.40.50.11970">
    <property type="match status" value="1"/>
</dbReference>